<proteinExistence type="predicted"/>
<evidence type="ECO:0000313" key="2">
    <source>
        <dbReference type="Proteomes" id="UP000250321"/>
    </source>
</evidence>
<dbReference type="Proteomes" id="UP000250321">
    <property type="component" value="Unassembled WGS sequence"/>
</dbReference>
<organism evidence="1 2">
    <name type="scientific">Prunus yedoensis var. nudiflora</name>
    <dbReference type="NCBI Taxonomy" id="2094558"/>
    <lineage>
        <taxon>Eukaryota</taxon>
        <taxon>Viridiplantae</taxon>
        <taxon>Streptophyta</taxon>
        <taxon>Embryophyta</taxon>
        <taxon>Tracheophyta</taxon>
        <taxon>Spermatophyta</taxon>
        <taxon>Magnoliopsida</taxon>
        <taxon>eudicotyledons</taxon>
        <taxon>Gunneridae</taxon>
        <taxon>Pentapetalae</taxon>
        <taxon>rosids</taxon>
        <taxon>fabids</taxon>
        <taxon>Rosales</taxon>
        <taxon>Rosaceae</taxon>
        <taxon>Amygdaloideae</taxon>
        <taxon>Amygdaleae</taxon>
        <taxon>Prunus</taxon>
    </lineage>
</organism>
<keyword evidence="2" id="KW-1185">Reference proteome</keyword>
<sequence length="132" mass="14469">MLRQATHTNSALFKISTAPSRESIEAVTSRGRSSQFRNSAGAISTALSRESIKAVTSRGRSSQFRNSAGAGGGVGGFWIWIWVCPLSCRFSCFFSCPSSFGWLFGLWDYEGKFRNGDSRENGGFGEWETSDD</sequence>
<dbReference type="AlphaFoldDB" id="A0A314XTK4"/>
<comment type="caution">
    <text evidence="1">The sequence shown here is derived from an EMBL/GenBank/DDBJ whole genome shotgun (WGS) entry which is preliminary data.</text>
</comment>
<evidence type="ECO:0000313" key="1">
    <source>
        <dbReference type="EMBL" id="PQP97611.1"/>
    </source>
</evidence>
<accession>A0A314XTK4</accession>
<protein>
    <submittedName>
        <fullName evidence="1">Uncharacterized protein</fullName>
    </submittedName>
</protein>
<dbReference type="EMBL" id="PJQY01001970">
    <property type="protein sequence ID" value="PQP97611.1"/>
    <property type="molecule type" value="Genomic_DNA"/>
</dbReference>
<gene>
    <name evidence="1" type="ORF">Pyn_18215</name>
</gene>
<name>A0A314XTK4_PRUYE</name>
<reference evidence="1 2" key="1">
    <citation type="submission" date="2018-02" db="EMBL/GenBank/DDBJ databases">
        <title>Draft genome of wild Prunus yedoensis var. nudiflora.</title>
        <authorList>
            <person name="Baek S."/>
            <person name="Kim J.-H."/>
            <person name="Choi K."/>
            <person name="Kim G.-B."/>
            <person name="Cho A."/>
            <person name="Jang H."/>
            <person name="Shin C.-H."/>
            <person name="Yu H.-J."/>
            <person name="Mun J.-H."/>
        </authorList>
    </citation>
    <scope>NUCLEOTIDE SEQUENCE [LARGE SCALE GENOMIC DNA]</scope>
    <source>
        <strain evidence="2">cv. Jeju island</strain>
        <tissue evidence="1">Leaf</tissue>
    </source>
</reference>